<organism evidence="5 6">
    <name type="scientific">Salinomyces thailandicus</name>
    <dbReference type="NCBI Taxonomy" id="706561"/>
    <lineage>
        <taxon>Eukaryota</taxon>
        <taxon>Fungi</taxon>
        <taxon>Dikarya</taxon>
        <taxon>Ascomycota</taxon>
        <taxon>Pezizomycotina</taxon>
        <taxon>Dothideomycetes</taxon>
        <taxon>Dothideomycetidae</taxon>
        <taxon>Mycosphaerellales</taxon>
        <taxon>Teratosphaeriaceae</taxon>
        <taxon>Salinomyces</taxon>
    </lineage>
</organism>
<evidence type="ECO:0000313" key="6">
    <source>
        <dbReference type="Proteomes" id="UP000308549"/>
    </source>
</evidence>
<evidence type="ECO:0000313" key="5">
    <source>
        <dbReference type="EMBL" id="TKA27392.1"/>
    </source>
</evidence>
<dbReference type="Pfam" id="PF00144">
    <property type="entry name" value="Beta-lactamase"/>
    <property type="match status" value="1"/>
</dbReference>
<feature type="signal peptide" evidence="2">
    <location>
        <begin position="1"/>
        <end position="20"/>
    </location>
</feature>
<dbReference type="AlphaFoldDB" id="A0A4U0TZ63"/>
<keyword evidence="6" id="KW-1185">Reference proteome</keyword>
<dbReference type="Gene3D" id="3.40.710.10">
    <property type="entry name" value="DD-peptidase/beta-lactamase superfamily"/>
    <property type="match status" value="1"/>
</dbReference>
<comment type="similarity">
    <text evidence="1">Belongs to the beta-lactamase family.</text>
</comment>
<comment type="caution">
    <text evidence="5">The sequence shown here is derived from an EMBL/GenBank/DDBJ whole genome shotgun (WGS) entry which is preliminary data.</text>
</comment>
<dbReference type="PANTHER" id="PTHR22935">
    <property type="entry name" value="PENICILLIN-BINDING PROTEIN"/>
    <property type="match status" value="1"/>
</dbReference>
<accession>A0A4U0TZ63</accession>
<evidence type="ECO:0000256" key="2">
    <source>
        <dbReference type="SAM" id="SignalP"/>
    </source>
</evidence>
<dbReference type="InterPro" id="IPR012338">
    <property type="entry name" value="Beta-lactam/transpept-like"/>
</dbReference>
<reference evidence="5 6" key="1">
    <citation type="submission" date="2017-03" db="EMBL/GenBank/DDBJ databases">
        <title>Genomes of endolithic fungi from Antarctica.</title>
        <authorList>
            <person name="Coleine C."/>
            <person name="Masonjones S."/>
            <person name="Stajich J.E."/>
        </authorList>
    </citation>
    <scope>NUCLEOTIDE SEQUENCE [LARGE SCALE GENOMIC DNA]</scope>
    <source>
        <strain evidence="5 6">CCFEE 6315</strain>
    </source>
</reference>
<dbReference type="Pfam" id="PF26335">
    <property type="entry name" value="ARB_00930_C"/>
    <property type="match status" value="1"/>
</dbReference>
<dbReference type="SUPFAM" id="SSF56601">
    <property type="entry name" value="beta-lactamase/transpeptidase-like"/>
    <property type="match status" value="1"/>
</dbReference>
<sequence>MARVSIIIALASALLSPVEAKCYDPSPAFPVPDWKDGAELKPALDLITDRLEAIVGGEKYDKTSFSVEITSNTETLWTHYHSARIHNATRLGVKHVDGDSQYRIASITKTFTTLGIMYQHAAGNLSLDDPLSRYIPELAEKQAGTIPWHDITLRSMASQLSGIPREMAQGDLINRIDEPWKLGLPPVSKEGLPDCYEYKGHKPCTRAQLLNDLKRRSPVYAPNQQSTYSNVNLVLLGLVLENVTGMSYSEYIDQAIFKPLNMASTSLETPPDDHAVLPLGQYYWDIDEGVYRPTGGIYSSSSDLSKFLRYILTHYNAIVKGLNWIMPASWSMGMHNFYGMPFEIFRTDRILEESRRPVTFVTKAGGEPDYFSRISMLPEYGLGITTLVTSEYGVLQELQEIVSVTLVRAAESAVWSALASSYAGSYAATDQSLNTSMHLSVSAGKVLEMTSFISNGTDVLSTLLPEFSYADQEPMALWHAQLQPTLLYKDFSHQRGEIWRLMTVSDRVGNQDERPIFDDLCLTDVDFGSYGGLPINEMVFWQEEGVVELSAWRMNMTRAANSAAEETIEAMHGDLR</sequence>
<feature type="chain" id="PRO_5021007554" evidence="2">
    <location>
        <begin position="21"/>
        <end position="576"/>
    </location>
</feature>
<dbReference type="InterPro" id="IPR058664">
    <property type="entry name" value="ARB_00930-like_C"/>
</dbReference>
<dbReference type="Proteomes" id="UP000308549">
    <property type="component" value="Unassembled WGS sequence"/>
</dbReference>
<protein>
    <submittedName>
        <fullName evidence="5">Uncharacterized protein</fullName>
    </submittedName>
</protein>
<evidence type="ECO:0000259" key="4">
    <source>
        <dbReference type="Pfam" id="PF26335"/>
    </source>
</evidence>
<evidence type="ECO:0000259" key="3">
    <source>
        <dbReference type="Pfam" id="PF00144"/>
    </source>
</evidence>
<dbReference type="PANTHER" id="PTHR22935:SF95">
    <property type="entry name" value="BETA-LACTAMASE-LIKE 1-RELATED"/>
    <property type="match status" value="1"/>
</dbReference>
<dbReference type="EMBL" id="NAJL01000023">
    <property type="protein sequence ID" value="TKA27392.1"/>
    <property type="molecule type" value="Genomic_DNA"/>
</dbReference>
<keyword evidence="2" id="KW-0732">Signal</keyword>
<dbReference type="OrthoDB" id="5946976at2759"/>
<dbReference type="InterPro" id="IPR051478">
    <property type="entry name" value="Beta-lactamase-like_AB/R"/>
</dbReference>
<name>A0A4U0TZ63_9PEZI</name>
<feature type="domain" description="Beta-lactamase-like ARB-00930-like C-terminal" evidence="4">
    <location>
        <begin position="418"/>
        <end position="559"/>
    </location>
</feature>
<feature type="domain" description="Beta-lactamase-related" evidence="3">
    <location>
        <begin position="66"/>
        <end position="393"/>
    </location>
</feature>
<evidence type="ECO:0000256" key="1">
    <source>
        <dbReference type="ARBA" id="ARBA00038473"/>
    </source>
</evidence>
<dbReference type="InterPro" id="IPR001466">
    <property type="entry name" value="Beta-lactam-related"/>
</dbReference>
<gene>
    <name evidence="5" type="ORF">B0A50_05004</name>
</gene>
<proteinExistence type="inferred from homology"/>